<evidence type="ECO:0000256" key="5">
    <source>
        <dbReference type="ARBA" id="ARBA00022692"/>
    </source>
</evidence>
<dbReference type="GO" id="GO:0055085">
    <property type="term" value="P:transmembrane transport"/>
    <property type="evidence" value="ECO:0007669"/>
    <property type="project" value="InterPro"/>
</dbReference>
<gene>
    <name evidence="9" type="ORF">MJ923_17815</name>
</gene>
<feature type="transmembrane region" description="Helical" evidence="8">
    <location>
        <begin position="62"/>
        <end position="83"/>
    </location>
</feature>
<dbReference type="InterPro" id="IPR004776">
    <property type="entry name" value="Mem_transp_PIN-like"/>
</dbReference>
<dbReference type="PANTHER" id="PTHR36838:SF3">
    <property type="entry name" value="TRANSPORTER AUXIN EFFLUX CARRIER EC FAMILY"/>
    <property type="match status" value="1"/>
</dbReference>
<feature type="transmembrane region" description="Helical" evidence="8">
    <location>
        <begin position="281"/>
        <end position="303"/>
    </location>
</feature>
<evidence type="ECO:0000256" key="6">
    <source>
        <dbReference type="ARBA" id="ARBA00022989"/>
    </source>
</evidence>
<keyword evidence="3" id="KW-0813">Transport</keyword>
<evidence type="ECO:0000313" key="10">
    <source>
        <dbReference type="Proteomes" id="UP001297581"/>
    </source>
</evidence>
<evidence type="ECO:0000256" key="1">
    <source>
        <dbReference type="ARBA" id="ARBA00004651"/>
    </source>
</evidence>
<comment type="subcellular location">
    <subcellularLocation>
        <location evidence="1">Cell membrane</location>
        <topology evidence="1">Multi-pass membrane protein</topology>
    </subcellularLocation>
</comment>
<protein>
    <submittedName>
        <fullName evidence="9">AEC family transporter</fullName>
    </submittedName>
</protein>
<keyword evidence="10" id="KW-1185">Reference proteome</keyword>
<dbReference type="InterPro" id="IPR038770">
    <property type="entry name" value="Na+/solute_symporter_sf"/>
</dbReference>
<dbReference type="AlphaFoldDB" id="A0AAJ1BJW6"/>
<evidence type="ECO:0000256" key="3">
    <source>
        <dbReference type="ARBA" id="ARBA00022448"/>
    </source>
</evidence>
<dbReference type="GO" id="GO:0005886">
    <property type="term" value="C:plasma membrane"/>
    <property type="evidence" value="ECO:0007669"/>
    <property type="project" value="UniProtKB-SubCell"/>
</dbReference>
<organism evidence="9 10">
    <name type="scientific">Shewanella zhuhaiensis</name>
    <dbReference type="NCBI Taxonomy" id="2919576"/>
    <lineage>
        <taxon>Bacteria</taxon>
        <taxon>Pseudomonadati</taxon>
        <taxon>Pseudomonadota</taxon>
        <taxon>Gammaproteobacteria</taxon>
        <taxon>Alteromonadales</taxon>
        <taxon>Shewanellaceae</taxon>
        <taxon>Shewanella</taxon>
    </lineage>
</organism>
<sequence>MSVIEIVFPLLFIAALGYGASRSGWFSREHIGGISKFAFYVCIPALLFSAMLKVPLKDSIRLPVLAAFYVPVILTFALTLLLARQALKRSYRDCAVLALGGSYSNTLLVGLPVIMAAFGPAQMASVFLIIPFHSAVLFGLTFALSGNTDAEGGSKGGQLIKGLLFNPVVASIGLGLIGNVAGLSLPTALGSSLEMLAKPAIACALFVLGANLNQYRLSSAFALTAVLSAIKLLLLPLLILIMGKLLALTSLELAVTVLLGASPLGVNAYLIAAQLKRDSDIIAGAVVLSSMLCILTVIFWLTVLT</sequence>
<feature type="transmembrane region" description="Helical" evidence="8">
    <location>
        <begin position="164"/>
        <end position="183"/>
    </location>
</feature>
<accession>A0AAJ1BJW6</accession>
<keyword evidence="7 8" id="KW-0472">Membrane</keyword>
<evidence type="ECO:0000256" key="7">
    <source>
        <dbReference type="ARBA" id="ARBA00023136"/>
    </source>
</evidence>
<feature type="transmembrane region" description="Helical" evidence="8">
    <location>
        <begin position="6"/>
        <end position="25"/>
    </location>
</feature>
<evidence type="ECO:0000256" key="8">
    <source>
        <dbReference type="SAM" id="Phobius"/>
    </source>
</evidence>
<comment type="caution">
    <text evidence="9">The sequence shown here is derived from an EMBL/GenBank/DDBJ whole genome shotgun (WGS) entry which is preliminary data.</text>
</comment>
<dbReference type="PANTHER" id="PTHR36838">
    <property type="entry name" value="AUXIN EFFLUX CARRIER FAMILY PROTEIN"/>
    <property type="match status" value="1"/>
</dbReference>
<keyword evidence="6 8" id="KW-1133">Transmembrane helix</keyword>
<feature type="transmembrane region" description="Helical" evidence="8">
    <location>
        <begin position="124"/>
        <end position="144"/>
    </location>
</feature>
<feature type="transmembrane region" description="Helical" evidence="8">
    <location>
        <begin position="253"/>
        <end position="272"/>
    </location>
</feature>
<feature type="transmembrane region" description="Helical" evidence="8">
    <location>
        <begin position="220"/>
        <end position="241"/>
    </location>
</feature>
<evidence type="ECO:0000313" key="9">
    <source>
        <dbReference type="EMBL" id="MCH4296170.1"/>
    </source>
</evidence>
<feature type="transmembrane region" description="Helical" evidence="8">
    <location>
        <begin position="195"/>
        <end position="213"/>
    </location>
</feature>
<dbReference type="Gene3D" id="1.20.1530.20">
    <property type="match status" value="1"/>
</dbReference>
<evidence type="ECO:0000256" key="2">
    <source>
        <dbReference type="ARBA" id="ARBA00010145"/>
    </source>
</evidence>
<name>A0AAJ1BJW6_9GAMM</name>
<dbReference type="RefSeq" id="WP_240592246.1">
    <property type="nucleotide sequence ID" value="NZ_JAKUDL010000008.1"/>
</dbReference>
<keyword evidence="5 8" id="KW-0812">Transmembrane</keyword>
<comment type="similarity">
    <text evidence="2">Belongs to the auxin efflux carrier (TC 2.A.69) family.</text>
</comment>
<reference evidence="9 10" key="1">
    <citation type="submission" date="2022-02" db="EMBL/GenBank/DDBJ databases">
        <title>The genome sequence of Shewanella sp. 3B26.</title>
        <authorList>
            <person name="Du J."/>
        </authorList>
    </citation>
    <scope>NUCLEOTIDE SEQUENCE [LARGE SCALE GENOMIC DNA]</scope>
    <source>
        <strain evidence="9 10">3B26</strain>
    </source>
</reference>
<feature type="transmembrane region" description="Helical" evidence="8">
    <location>
        <begin position="37"/>
        <end position="56"/>
    </location>
</feature>
<keyword evidence="4" id="KW-1003">Cell membrane</keyword>
<evidence type="ECO:0000256" key="4">
    <source>
        <dbReference type="ARBA" id="ARBA00022475"/>
    </source>
</evidence>
<dbReference type="Pfam" id="PF03547">
    <property type="entry name" value="Mem_trans"/>
    <property type="match status" value="2"/>
</dbReference>
<dbReference type="EMBL" id="JAKUDL010000008">
    <property type="protein sequence ID" value="MCH4296170.1"/>
    <property type="molecule type" value="Genomic_DNA"/>
</dbReference>
<feature type="transmembrane region" description="Helical" evidence="8">
    <location>
        <begin position="95"/>
        <end position="118"/>
    </location>
</feature>
<dbReference type="Proteomes" id="UP001297581">
    <property type="component" value="Unassembled WGS sequence"/>
</dbReference>
<proteinExistence type="inferred from homology"/>